<keyword evidence="1" id="KW-0472">Membrane</keyword>
<dbReference type="EMBL" id="CAKJTJ010000011">
    <property type="protein sequence ID" value="CAG9621598.1"/>
    <property type="molecule type" value="Genomic_DNA"/>
</dbReference>
<sequence length="146" mass="16667">MKRIMTITLLLIFMLSHTIHALSWAFPFVVWQGKVYEAKVEEIIPENDINKIIGEVKTQPNDMTGNYYGDASNYYPSGTKYYEIKGILTSTAIAVKENNQWVKAVYDHDAPFHIMNVISNFYFIASVILLALIVGGVVFRKKSKTR</sequence>
<name>A0ABM8YNM7_9BACI</name>
<gene>
    <name evidence="2" type="ORF">BACCIP111883_02371</name>
</gene>
<proteinExistence type="predicted"/>
<feature type="transmembrane region" description="Helical" evidence="1">
    <location>
        <begin position="121"/>
        <end position="139"/>
    </location>
</feature>
<keyword evidence="1" id="KW-1133">Transmembrane helix</keyword>
<evidence type="ECO:0008006" key="4">
    <source>
        <dbReference type="Google" id="ProtNLM"/>
    </source>
</evidence>
<evidence type="ECO:0000313" key="3">
    <source>
        <dbReference type="Proteomes" id="UP000789833"/>
    </source>
</evidence>
<comment type="caution">
    <text evidence="2">The sequence shown here is derived from an EMBL/GenBank/DDBJ whole genome shotgun (WGS) entry which is preliminary data.</text>
</comment>
<keyword evidence="1" id="KW-0812">Transmembrane</keyword>
<protein>
    <recommendedName>
        <fullName evidence="4">DUF3592 domain-containing protein</fullName>
    </recommendedName>
</protein>
<accession>A0ABM8YNM7</accession>
<evidence type="ECO:0000256" key="1">
    <source>
        <dbReference type="SAM" id="Phobius"/>
    </source>
</evidence>
<evidence type="ECO:0000313" key="2">
    <source>
        <dbReference type="EMBL" id="CAG9621598.1"/>
    </source>
</evidence>
<keyword evidence="3" id="KW-1185">Reference proteome</keyword>
<dbReference type="RefSeq" id="WP_230501475.1">
    <property type="nucleotide sequence ID" value="NZ_CAKJTJ010000011.1"/>
</dbReference>
<reference evidence="2 3" key="1">
    <citation type="submission" date="2021-10" db="EMBL/GenBank/DDBJ databases">
        <authorList>
            <person name="Criscuolo A."/>
        </authorList>
    </citation>
    <scope>NUCLEOTIDE SEQUENCE [LARGE SCALE GENOMIC DNA]</scope>
    <source>
        <strain evidence="3">CIP 111883</strain>
    </source>
</reference>
<organism evidence="2 3">
    <name type="scientific">Sutcliffiella rhizosphaerae</name>
    <dbReference type="NCBI Taxonomy" id="2880967"/>
    <lineage>
        <taxon>Bacteria</taxon>
        <taxon>Bacillati</taxon>
        <taxon>Bacillota</taxon>
        <taxon>Bacilli</taxon>
        <taxon>Bacillales</taxon>
        <taxon>Bacillaceae</taxon>
        <taxon>Sutcliffiella</taxon>
    </lineage>
</organism>
<dbReference type="Proteomes" id="UP000789833">
    <property type="component" value="Unassembled WGS sequence"/>
</dbReference>